<gene>
    <name evidence="2" type="ORF">SAMN05421829_104118</name>
</gene>
<dbReference type="STRING" id="34027.SAMN05421829_104118"/>
<dbReference type="Proteomes" id="UP000186819">
    <property type="component" value="Unassembled WGS sequence"/>
</dbReference>
<feature type="transmembrane region" description="Helical" evidence="1">
    <location>
        <begin position="330"/>
        <end position="349"/>
    </location>
</feature>
<keyword evidence="3" id="KW-1185">Reference proteome</keyword>
<accession>A0A1N6SJJ9</accession>
<dbReference type="GO" id="GO:0016740">
    <property type="term" value="F:transferase activity"/>
    <property type="evidence" value="ECO:0007669"/>
    <property type="project" value="UniProtKB-KW"/>
</dbReference>
<sequence>MSALNVLLAALAAFLLMPVGLLLLQVLVALAPRRPRPVRVTPRPRLAVLVPAHDEAPGIAAAVGGIRAQLRDGDRIVVVADNCSDDTAGRARAAGAEVIVRDEPLRRGKGYALDFGLRHLEAAPPQAVAIVDADCRLGEGALDCLARTCAATGRPVQALYLMHAPAGAGLKTRIAEFAWAIKNRMRPLGYARLGLPCQLMGSGMVFPWGTLRDAELASGHIVEDLKLGLDLTRAGHAPLFCPDARVFSEFPRSAEGARSQRTRWEHGHLAVIAGEAPRLLLAALARRDLRLTALVLDLCVPPLALLTLAVFAVLAAAGVLALAGGGVLPFALAAGAGALLGMAVLLGWLGCGRHIVSFADLARAPLYALSKIPLYLRFLVRRQVDWVRSRRDAS</sequence>
<feature type="transmembrane region" description="Helical" evidence="1">
    <location>
        <begin position="303"/>
        <end position="323"/>
    </location>
</feature>
<feature type="transmembrane region" description="Helical" evidence="1">
    <location>
        <begin position="361"/>
        <end position="380"/>
    </location>
</feature>
<keyword evidence="1" id="KW-1133">Transmembrane helix</keyword>
<dbReference type="InterPro" id="IPR029044">
    <property type="entry name" value="Nucleotide-diphossugar_trans"/>
</dbReference>
<dbReference type="Pfam" id="PF13641">
    <property type="entry name" value="Glyco_tranf_2_3"/>
    <property type="match status" value="1"/>
</dbReference>
<dbReference type="AlphaFoldDB" id="A0A1N6SJJ9"/>
<evidence type="ECO:0000313" key="2">
    <source>
        <dbReference type="EMBL" id="SIQ41293.1"/>
    </source>
</evidence>
<dbReference type="SUPFAM" id="SSF53448">
    <property type="entry name" value="Nucleotide-diphospho-sugar transferases"/>
    <property type="match status" value="1"/>
</dbReference>
<dbReference type="PANTHER" id="PTHR48090">
    <property type="entry name" value="UNDECAPRENYL-PHOSPHATE 4-DEOXY-4-FORMAMIDO-L-ARABINOSE TRANSFERASE-RELATED"/>
    <property type="match status" value="1"/>
</dbReference>
<dbReference type="InterPro" id="IPR050256">
    <property type="entry name" value="Glycosyltransferase_2"/>
</dbReference>
<reference evidence="3" key="1">
    <citation type="submission" date="2017-01" db="EMBL/GenBank/DDBJ databases">
        <authorList>
            <person name="Varghese N."/>
            <person name="Submissions S."/>
        </authorList>
    </citation>
    <scope>NUCLEOTIDE SEQUENCE [LARGE SCALE GENOMIC DNA]</scope>
    <source>
        <strain evidence="3">ATCC 51758</strain>
    </source>
</reference>
<organism evidence="2 3">
    <name type="scientific">Aromatoleum tolulyticum</name>
    <dbReference type="NCBI Taxonomy" id="34027"/>
    <lineage>
        <taxon>Bacteria</taxon>
        <taxon>Pseudomonadati</taxon>
        <taxon>Pseudomonadota</taxon>
        <taxon>Betaproteobacteria</taxon>
        <taxon>Rhodocyclales</taxon>
        <taxon>Rhodocyclaceae</taxon>
        <taxon>Aromatoleum</taxon>
    </lineage>
</organism>
<dbReference type="Gene3D" id="3.90.550.10">
    <property type="entry name" value="Spore Coat Polysaccharide Biosynthesis Protein SpsA, Chain A"/>
    <property type="match status" value="1"/>
</dbReference>
<dbReference type="EMBL" id="FTMD01000004">
    <property type="protein sequence ID" value="SIQ41293.1"/>
    <property type="molecule type" value="Genomic_DNA"/>
</dbReference>
<dbReference type="PANTHER" id="PTHR48090:SF6">
    <property type="entry name" value="SLR5056 PROTEIN"/>
    <property type="match status" value="1"/>
</dbReference>
<dbReference type="CDD" id="cd06438">
    <property type="entry name" value="EpsO_like"/>
    <property type="match status" value="1"/>
</dbReference>
<evidence type="ECO:0000256" key="1">
    <source>
        <dbReference type="SAM" id="Phobius"/>
    </source>
</evidence>
<keyword evidence="1" id="KW-0472">Membrane</keyword>
<dbReference type="RefSeq" id="WP_244551638.1">
    <property type="nucleotide sequence ID" value="NZ_FTMD01000004.1"/>
</dbReference>
<evidence type="ECO:0000313" key="3">
    <source>
        <dbReference type="Proteomes" id="UP000186819"/>
    </source>
</evidence>
<protein>
    <submittedName>
        <fullName evidence="2">Glycosyltransferase, catalytic subunit of cellulose synthase and poly-beta-1,6-N-acetylglucosamine synthase</fullName>
    </submittedName>
</protein>
<proteinExistence type="predicted"/>
<name>A0A1N6SJJ9_9RHOO</name>
<keyword evidence="1" id="KW-0812">Transmembrane</keyword>
<keyword evidence="2" id="KW-0808">Transferase</keyword>